<dbReference type="Gene3D" id="2.130.10.10">
    <property type="entry name" value="YVTN repeat-like/Quinoprotein amine dehydrogenase"/>
    <property type="match status" value="3"/>
</dbReference>
<sequence length="1212" mass="128048">MTDALAPGDPRQLGDYWLAGRLGAGGQGVVYEAYGPDGARVAIKALHGAFTGAGQRDMLAREVGAVARVSSFCTARVLASDLEGTPPYVVSEYVPGPDLQKSVEAGGPYAPGPLYRLAIGVATALVAVHRAGIVHRDLKPGNVLLGPDGPRVIDFGIARGEEMTRSATGVKGTPPYMAPELFAGERASAASDVWAWGAVVLFAALGRHPFGSGSMVQVAHRVRTLEPDVAGLAEPLRSVVAAALAKDPAARPSAHEVLLGLIGGEDEAGRLLDEGSRVAADVRAPHAPPPSLAEVAEAAYLDLDAAAREAVPAVLLRMVLPGEGADDTLRRADVREFDGAGADGGNGTDGTPAGRVVEAFSRAGLLVRESGRIGIASAALLRAWPRLREWVDAERDGLAAHRSLADAAAVWDGNGRRPGDLLQGSVLRRAVQWAATGRRHLTLNAVERAFLDACAALTRRRARLRGTVTGVLAVLLVVAVGAAAVAVRQSRVVADQRDRAVADRLAVLSSALHRDDPRTGRRLALAAARIADDDQTRQAALSAMYQWEDDAFAPRGAGDPGVPSLDPGGRTATLDDHVQVTRWDLSTHERLPVPASARAKSRTAFSPDGRRMAQLLPVGDPGESPLLLRRVQRYDASSGKPVGAPMGGSGESFTELAFSRSGNLLMADSGPQEPGLMPRSIHPVAALWDARDGHLVKRWKRSPDSWSVSADDRYVAMTDPDGLRIWDTTTRKPVAASWLKNNLANPKERARQVSFGPVGHRLAITAGTEVVVADLDAGAEALSAMSGARTLSGAPRHNLLQRGLDEPVFSPDGRFLAIGFTLWQLDGRTTRPVLDRRSVEYPSGCRFSPDAAVLRCATDDDRVVATSVGPYTGRAGTPLGTQSVVLSPHGDRAVLVQDAGFAVWDVARRRASPPIRVPGVVPGLDSAAPPTFSPDGGVLALPAKGAGYTLWDVRGDVRRPARQLARLDWPKDVTSNTPVTFSPDGRTLAAVLHTDRLDDPAPSRLHVWDARTGRRVRSTPVETGSAGPLVYAADGESMAINTAELEMPSGRVRHKLDGATIEHVLALDGAGATALVWARPGEALLWDVRTNRRKGPALAGASDINHEEPPAAFSPDGKLVATGGAKGDIHLYDVATGREYGLPLPGHADGTDALAFSRDGRTLYSTGGDSSIQAIALDPERIASRLCAQVGPLTRAEWKQYVDDLPYRRTCP</sequence>
<dbReference type="InterPro" id="IPR049052">
    <property type="entry name" value="nSTAND1"/>
</dbReference>
<comment type="caution">
    <text evidence="7">The sequence shown here is derived from an EMBL/GenBank/DDBJ whole genome shotgun (WGS) entry which is preliminary data.</text>
</comment>
<dbReference type="Gene3D" id="1.10.510.10">
    <property type="entry name" value="Transferase(Phosphotransferase) domain 1"/>
    <property type="match status" value="1"/>
</dbReference>
<dbReference type="InterPro" id="IPR011047">
    <property type="entry name" value="Quinoprotein_ADH-like_sf"/>
</dbReference>
<dbReference type="InterPro" id="IPR000719">
    <property type="entry name" value="Prot_kinase_dom"/>
</dbReference>
<dbReference type="RefSeq" id="WP_160826699.1">
    <property type="nucleotide sequence ID" value="NZ_JBHSXS010000021.1"/>
</dbReference>
<dbReference type="PROSITE" id="PS50011">
    <property type="entry name" value="PROTEIN_KINASE_DOM"/>
    <property type="match status" value="1"/>
</dbReference>
<dbReference type="SUPFAM" id="SSF50960">
    <property type="entry name" value="TolB, C-terminal domain"/>
    <property type="match status" value="1"/>
</dbReference>
<dbReference type="Gene3D" id="3.30.200.20">
    <property type="entry name" value="Phosphorylase Kinase, domain 1"/>
    <property type="match status" value="1"/>
</dbReference>
<evidence type="ECO:0000256" key="3">
    <source>
        <dbReference type="ARBA" id="ARBA00022741"/>
    </source>
</evidence>
<dbReference type="EC" id="2.7.11.1" evidence="1"/>
<organism evidence="7 8">
    <name type="scientific">Actinomadura yumaensis</name>
    <dbReference type="NCBI Taxonomy" id="111807"/>
    <lineage>
        <taxon>Bacteria</taxon>
        <taxon>Bacillati</taxon>
        <taxon>Actinomycetota</taxon>
        <taxon>Actinomycetes</taxon>
        <taxon>Streptosporangiales</taxon>
        <taxon>Thermomonosporaceae</taxon>
        <taxon>Actinomadura</taxon>
    </lineage>
</organism>
<keyword evidence="3" id="KW-0547">Nucleotide-binding</keyword>
<dbReference type="Pfam" id="PF00069">
    <property type="entry name" value="Pkinase"/>
    <property type="match status" value="1"/>
</dbReference>
<keyword evidence="2" id="KW-0808">Transferase</keyword>
<accession>A0ABW2CQV1</accession>
<dbReference type="PANTHER" id="PTHR43671">
    <property type="entry name" value="SERINE/THREONINE-PROTEIN KINASE NEK"/>
    <property type="match status" value="1"/>
</dbReference>
<evidence type="ECO:0000256" key="4">
    <source>
        <dbReference type="ARBA" id="ARBA00022777"/>
    </source>
</evidence>
<keyword evidence="5" id="KW-0067">ATP-binding</keyword>
<proteinExistence type="predicted"/>
<dbReference type="InterPro" id="IPR008271">
    <property type="entry name" value="Ser/Thr_kinase_AS"/>
</dbReference>
<dbReference type="InterPro" id="IPR015943">
    <property type="entry name" value="WD40/YVTN_repeat-like_dom_sf"/>
</dbReference>
<evidence type="ECO:0000259" key="6">
    <source>
        <dbReference type="PROSITE" id="PS50011"/>
    </source>
</evidence>
<dbReference type="EMBL" id="JBHSXS010000021">
    <property type="protein sequence ID" value="MFC6883675.1"/>
    <property type="molecule type" value="Genomic_DNA"/>
</dbReference>
<dbReference type="PANTHER" id="PTHR43671:SF13">
    <property type="entry name" value="SERINE_THREONINE-PROTEIN KINASE NEK2"/>
    <property type="match status" value="1"/>
</dbReference>
<dbReference type="InterPro" id="IPR011009">
    <property type="entry name" value="Kinase-like_dom_sf"/>
</dbReference>
<evidence type="ECO:0000313" key="8">
    <source>
        <dbReference type="Proteomes" id="UP001596380"/>
    </source>
</evidence>
<dbReference type="SUPFAM" id="SSF50998">
    <property type="entry name" value="Quinoprotein alcohol dehydrogenase-like"/>
    <property type="match status" value="1"/>
</dbReference>
<dbReference type="SUPFAM" id="SSF56112">
    <property type="entry name" value="Protein kinase-like (PK-like)"/>
    <property type="match status" value="1"/>
</dbReference>
<dbReference type="SMART" id="SM00220">
    <property type="entry name" value="S_TKc"/>
    <property type="match status" value="1"/>
</dbReference>
<keyword evidence="7" id="KW-0723">Serine/threonine-protein kinase</keyword>
<dbReference type="CDD" id="cd14014">
    <property type="entry name" value="STKc_PknB_like"/>
    <property type="match status" value="1"/>
</dbReference>
<name>A0ABW2CQV1_9ACTN</name>
<evidence type="ECO:0000256" key="1">
    <source>
        <dbReference type="ARBA" id="ARBA00012513"/>
    </source>
</evidence>
<keyword evidence="4 7" id="KW-0418">Kinase</keyword>
<protein>
    <recommendedName>
        <fullName evidence="1">non-specific serine/threonine protein kinase</fullName>
        <ecNumber evidence="1">2.7.11.1</ecNumber>
    </recommendedName>
</protein>
<dbReference type="InterPro" id="IPR001680">
    <property type="entry name" value="WD40_rpt"/>
</dbReference>
<reference evidence="8" key="1">
    <citation type="journal article" date="2019" name="Int. J. Syst. Evol. Microbiol.">
        <title>The Global Catalogue of Microorganisms (GCM) 10K type strain sequencing project: providing services to taxonomists for standard genome sequencing and annotation.</title>
        <authorList>
            <consortium name="The Broad Institute Genomics Platform"/>
            <consortium name="The Broad Institute Genome Sequencing Center for Infectious Disease"/>
            <person name="Wu L."/>
            <person name="Ma J."/>
        </authorList>
    </citation>
    <scope>NUCLEOTIDE SEQUENCE [LARGE SCALE GENOMIC DNA]</scope>
    <source>
        <strain evidence="8">JCM 3369</strain>
    </source>
</reference>
<dbReference type="Pfam" id="PF20703">
    <property type="entry name" value="nSTAND1"/>
    <property type="match status" value="1"/>
</dbReference>
<evidence type="ECO:0000313" key="7">
    <source>
        <dbReference type="EMBL" id="MFC6883675.1"/>
    </source>
</evidence>
<dbReference type="InterPro" id="IPR050660">
    <property type="entry name" value="NEK_Ser/Thr_kinase"/>
</dbReference>
<dbReference type="PROSITE" id="PS00108">
    <property type="entry name" value="PROTEIN_KINASE_ST"/>
    <property type="match status" value="1"/>
</dbReference>
<dbReference type="GO" id="GO:0004674">
    <property type="term" value="F:protein serine/threonine kinase activity"/>
    <property type="evidence" value="ECO:0007669"/>
    <property type="project" value="UniProtKB-KW"/>
</dbReference>
<feature type="domain" description="Protein kinase" evidence="6">
    <location>
        <begin position="16"/>
        <end position="262"/>
    </location>
</feature>
<evidence type="ECO:0000256" key="5">
    <source>
        <dbReference type="ARBA" id="ARBA00022840"/>
    </source>
</evidence>
<dbReference type="Pfam" id="PF00400">
    <property type="entry name" value="WD40"/>
    <property type="match status" value="2"/>
</dbReference>
<gene>
    <name evidence="7" type="ORF">ACFQKB_28230</name>
</gene>
<evidence type="ECO:0000256" key="2">
    <source>
        <dbReference type="ARBA" id="ARBA00022679"/>
    </source>
</evidence>
<keyword evidence="8" id="KW-1185">Reference proteome</keyword>
<dbReference type="Proteomes" id="UP001596380">
    <property type="component" value="Unassembled WGS sequence"/>
</dbReference>